<keyword evidence="3" id="KW-1185">Reference proteome</keyword>
<dbReference type="Proteomes" id="UP000002640">
    <property type="component" value="Unassembled WGS sequence"/>
</dbReference>
<evidence type="ECO:0000313" key="3">
    <source>
        <dbReference type="Proteomes" id="UP000002640"/>
    </source>
</evidence>
<sequence length="225" mass="23755">MEAAATRREQQRPSHGGDAASADERREEMVHEDTIGGELHAAHGGKVTPADVASMTTREVSVIVGTLLNVEVANTAATPRIETMPRTRTAPNVESTPTTEQYEAGRGVDERGAGGMAEGCKEEARVEGSACILYNVDGGGPIMAPIIADDDATSIDSNYQSPSTQTRASPVASESTQRTKGTVAKAKPNSMMMNGAAKCDECERNTKMPYAVKSSNVQEQSQLGQ</sequence>
<dbReference type="AlphaFoldDB" id="G4Z1H9"/>
<feature type="region of interest" description="Disordered" evidence="1">
    <location>
        <begin position="1"/>
        <end position="31"/>
    </location>
</feature>
<accession>G4Z1H9</accession>
<proteinExistence type="predicted"/>
<evidence type="ECO:0000256" key="1">
    <source>
        <dbReference type="SAM" id="MobiDB-lite"/>
    </source>
</evidence>
<dbReference type="EMBL" id="JH159152">
    <property type="protein sequence ID" value="EGZ25890.1"/>
    <property type="molecule type" value="Genomic_DNA"/>
</dbReference>
<dbReference type="RefSeq" id="XP_009521178.1">
    <property type="nucleotide sequence ID" value="XM_009522883.1"/>
</dbReference>
<evidence type="ECO:0000313" key="2">
    <source>
        <dbReference type="EMBL" id="EGZ25890.1"/>
    </source>
</evidence>
<reference evidence="2 3" key="1">
    <citation type="journal article" date="2006" name="Science">
        <title>Phytophthora genome sequences uncover evolutionary origins and mechanisms of pathogenesis.</title>
        <authorList>
            <person name="Tyler B.M."/>
            <person name="Tripathy S."/>
            <person name="Zhang X."/>
            <person name="Dehal P."/>
            <person name="Jiang R.H."/>
            <person name="Aerts A."/>
            <person name="Arredondo F.D."/>
            <person name="Baxter L."/>
            <person name="Bensasson D."/>
            <person name="Beynon J.L."/>
            <person name="Chapman J."/>
            <person name="Damasceno C.M."/>
            <person name="Dorrance A.E."/>
            <person name="Dou D."/>
            <person name="Dickerman A.W."/>
            <person name="Dubchak I.L."/>
            <person name="Garbelotto M."/>
            <person name="Gijzen M."/>
            <person name="Gordon S.G."/>
            <person name="Govers F."/>
            <person name="Grunwald N.J."/>
            <person name="Huang W."/>
            <person name="Ivors K.L."/>
            <person name="Jones R.W."/>
            <person name="Kamoun S."/>
            <person name="Krampis K."/>
            <person name="Lamour K.H."/>
            <person name="Lee M.K."/>
            <person name="McDonald W.H."/>
            <person name="Medina M."/>
            <person name="Meijer H.J."/>
            <person name="Nordberg E.K."/>
            <person name="Maclean D.J."/>
            <person name="Ospina-Giraldo M.D."/>
            <person name="Morris P.F."/>
            <person name="Phuntumart V."/>
            <person name="Putnam N.H."/>
            <person name="Rash S."/>
            <person name="Rose J.K."/>
            <person name="Sakihama Y."/>
            <person name="Salamov A.A."/>
            <person name="Savidor A."/>
            <person name="Scheuring C.F."/>
            <person name="Smith B.M."/>
            <person name="Sobral B.W."/>
            <person name="Terry A."/>
            <person name="Torto-Alalibo T.A."/>
            <person name="Win J."/>
            <person name="Xu Z."/>
            <person name="Zhang H."/>
            <person name="Grigoriev I.V."/>
            <person name="Rokhsar D.S."/>
            <person name="Boore J.L."/>
        </authorList>
    </citation>
    <scope>NUCLEOTIDE SEQUENCE [LARGE SCALE GENOMIC DNA]</scope>
    <source>
        <strain evidence="2 3">P6497</strain>
    </source>
</reference>
<dbReference type="InParanoid" id="G4Z1H9"/>
<feature type="compositionally biased region" description="Polar residues" evidence="1">
    <location>
        <begin position="158"/>
        <end position="180"/>
    </location>
</feature>
<organism evidence="2 3">
    <name type="scientific">Phytophthora sojae (strain P6497)</name>
    <name type="common">Soybean stem and root rot agent</name>
    <name type="synonym">Phytophthora megasperma f. sp. glycines</name>
    <dbReference type="NCBI Taxonomy" id="1094619"/>
    <lineage>
        <taxon>Eukaryota</taxon>
        <taxon>Sar</taxon>
        <taxon>Stramenopiles</taxon>
        <taxon>Oomycota</taxon>
        <taxon>Peronosporomycetes</taxon>
        <taxon>Peronosporales</taxon>
        <taxon>Peronosporaceae</taxon>
        <taxon>Phytophthora</taxon>
    </lineage>
</organism>
<dbReference type="GeneID" id="20645509"/>
<protein>
    <submittedName>
        <fullName evidence="2">Uncharacterized protein</fullName>
    </submittedName>
</protein>
<feature type="compositionally biased region" description="Basic and acidic residues" evidence="1">
    <location>
        <begin position="1"/>
        <end position="12"/>
    </location>
</feature>
<feature type="region of interest" description="Disordered" evidence="1">
    <location>
        <begin position="153"/>
        <end position="192"/>
    </location>
</feature>
<gene>
    <name evidence="2" type="ORF">PHYSODRAFT_326853</name>
</gene>
<dbReference type="KEGG" id="psoj:PHYSODRAFT_326853"/>
<feature type="compositionally biased region" description="Basic and acidic residues" evidence="1">
    <location>
        <begin position="22"/>
        <end position="31"/>
    </location>
</feature>
<name>G4Z1H9_PHYSP</name>